<organism evidence="2 3">
    <name type="scientific">Marinobacterium rhizophilum</name>
    <dbReference type="NCBI Taxonomy" id="420402"/>
    <lineage>
        <taxon>Bacteria</taxon>
        <taxon>Pseudomonadati</taxon>
        <taxon>Pseudomonadota</taxon>
        <taxon>Gammaproteobacteria</taxon>
        <taxon>Oceanospirillales</taxon>
        <taxon>Oceanospirillaceae</taxon>
        <taxon>Marinobacterium</taxon>
    </lineage>
</organism>
<dbReference type="PROSITE" id="PS50883">
    <property type="entry name" value="EAL"/>
    <property type="match status" value="1"/>
</dbReference>
<dbReference type="InterPro" id="IPR003018">
    <property type="entry name" value="GAF"/>
</dbReference>
<dbReference type="InterPro" id="IPR001633">
    <property type="entry name" value="EAL_dom"/>
</dbReference>
<reference evidence="2" key="1">
    <citation type="submission" date="2021-04" db="EMBL/GenBank/DDBJ databases">
        <title>Oceanospirillales bacteria with DddD are important DMSP degraders in coastal seawater.</title>
        <authorList>
            <person name="Liu J."/>
        </authorList>
    </citation>
    <scope>NUCLEOTIDE SEQUENCE</scope>
    <source>
        <strain evidence="2">D13-1</strain>
    </source>
</reference>
<dbReference type="PANTHER" id="PTHR33121:SF76">
    <property type="entry name" value="SIGNALING PROTEIN"/>
    <property type="match status" value="1"/>
</dbReference>
<dbReference type="SUPFAM" id="SSF141868">
    <property type="entry name" value="EAL domain-like"/>
    <property type="match status" value="1"/>
</dbReference>
<dbReference type="SUPFAM" id="SSF55781">
    <property type="entry name" value="GAF domain-like"/>
    <property type="match status" value="1"/>
</dbReference>
<dbReference type="PANTHER" id="PTHR33121">
    <property type="entry name" value="CYCLIC DI-GMP PHOSPHODIESTERASE PDEF"/>
    <property type="match status" value="1"/>
</dbReference>
<evidence type="ECO:0000259" key="1">
    <source>
        <dbReference type="PROSITE" id="PS50883"/>
    </source>
</evidence>
<gene>
    <name evidence="2" type="ORF">KDW95_22895</name>
</gene>
<dbReference type="Proteomes" id="UP001058461">
    <property type="component" value="Chromosome"/>
</dbReference>
<name>A0ABY5HM97_9GAMM</name>
<dbReference type="Pfam" id="PF00563">
    <property type="entry name" value="EAL"/>
    <property type="match status" value="1"/>
</dbReference>
<dbReference type="InterPro" id="IPR050706">
    <property type="entry name" value="Cyclic-di-GMP_PDE-like"/>
</dbReference>
<accession>A0ABY5HM97</accession>
<protein>
    <submittedName>
        <fullName evidence="2">EAL domain-containing protein</fullName>
    </submittedName>
</protein>
<dbReference type="SMART" id="SM00065">
    <property type="entry name" value="GAF"/>
    <property type="match status" value="1"/>
</dbReference>
<dbReference type="Gene3D" id="3.30.450.40">
    <property type="match status" value="1"/>
</dbReference>
<feature type="domain" description="EAL" evidence="1">
    <location>
        <begin position="181"/>
        <end position="417"/>
    </location>
</feature>
<dbReference type="Pfam" id="PF01590">
    <property type="entry name" value="GAF"/>
    <property type="match status" value="1"/>
</dbReference>
<proteinExistence type="predicted"/>
<dbReference type="Gene3D" id="3.20.20.450">
    <property type="entry name" value="EAL domain"/>
    <property type="match status" value="1"/>
</dbReference>
<dbReference type="InterPro" id="IPR029016">
    <property type="entry name" value="GAF-like_dom_sf"/>
</dbReference>
<evidence type="ECO:0000313" key="2">
    <source>
        <dbReference type="EMBL" id="UTW12036.1"/>
    </source>
</evidence>
<evidence type="ECO:0000313" key="3">
    <source>
        <dbReference type="Proteomes" id="UP001058461"/>
    </source>
</evidence>
<dbReference type="InterPro" id="IPR035919">
    <property type="entry name" value="EAL_sf"/>
</dbReference>
<keyword evidence="3" id="KW-1185">Reference proteome</keyword>
<sequence>MATSITQAACTLIETPSLETAGLPEESAALSTDAILSDILHAVRLNFGMDVAFISEFNQEQRSFRFVDAENLATCPIAVGDSGPLEQSYCQRVVDGRLPELIRNAQEIPEALTLAATTQLPVGAHVSVPIHFGDGSLFGTFCCFSSEPNESLSERDILSMRLYAKLCGTLLERLTLEQRRIDVRVQRMQSVLRNRELSIVYQPIYCLSRNSILGYEALSRFHAEPMRPPDKWFAEAQATGLLGDLECCAVSLALSGLPELSANCYVAVNVTPETILSCPAMLDLLATNPGRTVLELTEHASIDDYTQIRQILEPLRKLGLKLAVDDAGAGYASFRHILQLKPDVIKLDRSLISGIDHNEGCMALAAALIVFAEKTGSKIVAEGVETQAEIDALRQLKVDMAQGFFLCKPKPLADVPK</sequence>
<dbReference type="RefSeq" id="WP_255854086.1">
    <property type="nucleotide sequence ID" value="NZ_CP073347.1"/>
</dbReference>
<dbReference type="CDD" id="cd01948">
    <property type="entry name" value="EAL"/>
    <property type="match status" value="1"/>
</dbReference>
<dbReference type="EMBL" id="CP073347">
    <property type="protein sequence ID" value="UTW12036.1"/>
    <property type="molecule type" value="Genomic_DNA"/>
</dbReference>
<dbReference type="SMART" id="SM00052">
    <property type="entry name" value="EAL"/>
    <property type="match status" value="1"/>
</dbReference>